<protein>
    <submittedName>
        <fullName evidence="1">Uncharacterized protein</fullName>
    </submittedName>
</protein>
<name>A0ABU4MIX9_9ACTN</name>
<sequence length="145" mass="15235">MSPPSTTELAKTAYAAYGNSTGHRNFMGHPMPDWDELTPAIRLAWVEAAGAVALTNIAELSGITTPSTDPSVGDIVLVPMDRSINNGATAAPAVVTRAWSPTTVNVRVLADSDAAPSWRTSVTFVETLDHVDSSAAVWTWPGGDD</sequence>
<reference evidence="1 2" key="1">
    <citation type="journal article" date="2023" name="Microb. Genom.">
        <title>Mesoterricola silvestris gen. nov., sp. nov., Mesoterricola sediminis sp. nov., Geothrix oryzae sp. nov., Geothrix edaphica sp. nov., Geothrix rubra sp. nov., and Geothrix limicola sp. nov., six novel members of Acidobacteriota isolated from soils.</title>
        <authorList>
            <person name="Weisberg A.J."/>
            <person name="Pearce E."/>
            <person name="Kramer C.G."/>
            <person name="Chang J.H."/>
            <person name="Clarke C.R."/>
        </authorList>
    </citation>
    <scope>NUCLEOTIDE SEQUENCE [LARGE SCALE GENOMIC DNA]</scope>
    <source>
        <strain evidence="1 2">NE20-4-1</strain>
    </source>
</reference>
<dbReference type="EMBL" id="JARAWJ010000005">
    <property type="protein sequence ID" value="MDX3037305.1"/>
    <property type="molecule type" value="Genomic_DNA"/>
</dbReference>
<comment type="caution">
    <text evidence="1">The sequence shown here is derived from an EMBL/GenBank/DDBJ whole genome shotgun (WGS) entry which is preliminary data.</text>
</comment>
<proteinExistence type="predicted"/>
<gene>
    <name evidence="1" type="ORF">PV383_08995</name>
</gene>
<dbReference type="RefSeq" id="WP_193383419.1">
    <property type="nucleotide sequence ID" value="NZ_JABXWI010000001.1"/>
</dbReference>
<keyword evidence="2" id="KW-1185">Reference proteome</keyword>
<dbReference type="Proteomes" id="UP001282474">
    <property type="component" value="Unassembled WGS sequence"/>
</dbReference>
<organism evidence="1 2">
    <name type="scientific">Streptomyces caniscabiei</name>
    <dbReference type="NCBI Taxonomy" id="2746961"/>
    <lineage>
        <taxon>Bacteria</taxon>
        <taxon>Bacillati</taxon>
        <taxon>Actinomycetota</taxon>
        <taxon>Actinomycetes</taxon>
        <taxon>Kitasatosporales</taxon>
        <taxon>Streptomycetaceae</taxon>
        <taxon>Streptomyces</taxon>
    </lineage>
</organism>
<accession>A0ABU4MIX9</accession>
<evidence type="ECO:0000313" key="1">
    <source>
        <dbReference type="EMBL" id="MDX3037305.1"/>
    </source>
</evidence>
<evidence type="ECO:0000313" key="2">
    <source>
        <dbReference type="Proteomes" id="UP001282474"/>
    </source>
</evidence>